<keyword evidence="3" id="KW-1185">Reference proteome</keyword>
<dbReference type="EMBL" id="WNYA01000005">
    <property type="protein sequence ID" value="KAG8571948.1"/>
    <property type="molecule type" value="Genomic_DNA"/>
</dbReference>
<reference evidence="2" key="1">
    <citation type="thesis" date="2020" institute="ProQuest LLC" country="789 East Eisenhower Parkway, Ann Arbor, MI, USA">
        <title>Comparative Genomics and Chromosome Evolution.</title>
        <authorList>
            <person name="Mudd A.B."/>
        </authorList>
    </citation>
    <scope>NUCLEOTIDE SEQUENCE</scope>
    <source>
        <strain evidence="2">237g6f4</strain>
        <tissue evidence="2">Blood</tissue>
    </source>
</reference>
<dbReference type="Pfam" id="PF15108">
    <property type="entry name" value="TMEM37"/>
    <property type="match status" value="1"/>
</dbReference>
<evidence type="ECO:0000256" key="1">
    <source>
        <dbReference type="SAM" id="Phobius"/>
    </source>
</evidence>
<feature type="transmembrane region" description="Helical" evidence="1">
    <location>
        <begin position="88"/>
        <end position="112"/>
    </location>
</feature>
<dbReference type="InterPro" id="IPR029372">
    <property type="entry name" value="Tmem37"/>
</dbReference>
<evidence type="ECO:0000313" key="3">
    <source>
        <dbReference type="Proteomes" id="UP000824782"/>
    </source>
</evidence>
<dbReference type="GO" id="GO:0005244">
    <property type="term" value="F:voltage-gated monoatomic ion channel activity"/>
    <property type="evidence" value="ECO:0007669"/>
    <property type="project" value="InterPro"/>
</dbReference>
<dbReference type="PANTHER" id="PTHR31767">
    <property type="entry name" value="VOLTAGE-DEPENDENT CALCIUM CHANNEL GAMMA-LIKE SUBUNIT"/>
    <property type="match status" value="1"/>
</dbReference>
<evidence type="ECO:0000313" key="2">
    <source>
        <dbReference type="EMBL" id="KAG8571948.1"/>
    </source>
</evidence>
<organism evidence="2 3">
    <name type="scientific">Engystomops pustulosus</name>
    <name type="common">Tungara frog</name>
    <name type="synonym">Physalaemus pustulosus</name>
    <dbReference type="NCBI Taxonomy" id="76066"/>
    <lineage>
        <taxon>Eukaryota</taxon>
        <taxon>Metazoa</taxon>
        <taxon>Chordata</taxon>
        <taxon>Craniata</taxon>
        <taxon>Vertebrata</taxon>
        <taxon>Euteleostomi</taxon>
        <taxon>Amphibia</taxon>
        <taxon>Batrachia</taxon>
        <taxon>Anura</taxon>
        <taxon>Neobatrachia</taxon>
        <taxon>Hyloidea</taxon>
        <taxon>Leptodactylidae</taxon>
        <taxon>Leiuperinae</taxon>
        <taxon>Engystomops</taxon>
    </lineage>
</organism>
<dbReference type="GO" id="GO:0005262">
    <property type="term" value="F:calcium channel activity"/>
    <property type="evidence" value="ECO:0007669"/>
    <property type="project" value="InterPro"/>
</dbReference>
<dbReference type="AlphaFoldDB" id="A0AAV7BH59"/>
<comment type="caution">
    <text evidence="2">The sequence shown here is derived from an EMBL/GenBank/DDBJ whole genome shotgun (WGS) entry which is preliminary data.</text>
</comment>
<dbReference type="PANTHER" id="PTHR31767:SF0">
    <property type="entry name" value="VOLTAGE-DEPENDENT CALCIUM CHANNEL GAMMA-LIKE SUBUNIT"/>
    <property type="match status" value="1"/>
</dbReference>
<feature type="transmembrane region" description="Helical" evidence="1">
    <location>
        <begin position="54"/>
        <end position="76"/>
    </location>
</feature>
<keyword evidence="1" id="KW-1133">Transmembrane helix</keyword>
<accession>A0AAV7BH59</accession>
<protein>
    <submittedName>
        <fullName evidence="2">Uncharacterized protein</fullName>
    </submittedName>
</protein>
<dbReference type="GO" id="GO:0016020">
    <property type="term" value="C:membrane"/>
    <property type="evidence" value="ECO:0007669"/>
    <property type="project" value="InterPro"/>
</dbReference>
<dbReference type="Proteomes" id="UP000824782">
    <property type="component" value="Unassembled WGS sequence"/>
</dbReference>
<feature type="transmembrane region" description="Helical" evidence="1">
    <location>
        <begin position="118"/>
        <end position="139"/>
    </location>
</feature>
<gene>
    <name evidence="2" type="ORF">GDO81_011840</name>
</gene>
<keyword evidence="1" id="KW-0472">Membrane</keyword>
<name>A0AAV7BH59_ENGPU</name>
<sequence length="171" mass="18003">MSPPLLETFLRMMITLSAGSAIVLSSLSLGDGRWVTGAGWPLLGLWGSGCGAVLVRTSLTLAVVLAILGLALLMVSQLCEDGRSGRRWCAGAVLLLAFSILSAAGTLSYVFILQEASGAFTLTFWCQHLGTFLFLLNGASGLYLNHLRSTVPAEGGPERKPKIIPVPSTKV</sequence>
<keyword evidence="1" id="KW-0812">Transmembrane</keyword>
<proteinExistence type="predicted"/>